<accession>A0A515MP53</accession>
<protein>
    <submittedName>
        <fullName evidence="1">STR</fullName>
    </submittedName>
</protein>
<organism evidence="1">
    <name type="scientific">Cinchona calisaya</name>
    <dbReference type="NCBI Taxonomy" id="153742"/>
    <lineage>
        <taxon>Eukaryota</taxon>
        <taxon>Viridiplantae</taxon>
        <taxon>Streptophyta</taxon>
        <taxon>Embryophyta</taxon>
        <taxon>Tracheophyta</taxon>
        <taxon>Spermatophyta</taxon>
        <taxon>Magnoliopsida</taxon>
        <taxon>eudicotyledons</taxon>
        <taxon>Gunneridae</taxon>
        <taxon>Pentapetalae</taxon>
        <taxon>asterids</taxon>
        <taxon>lamiids</taxon>
        <taxon>Gentianales</taxon>
        <taxon>Rubiaceae</taxon>
        <taxon>Cinchonoideae</taxon>
        <taxon>Cinchoneae</taxon>
        <taxon>Cinchona</taxon>
    </lineage>
</organism>
<dbReference type="AlphaFoldDB" id="A0A515MP53"/>
<proteinExistence type="evidence at transcript level"/>
<name>A0A515MP53_9GENT</name>
<dbReference type="EMBL" id="MK422544">
    <property type="protein sequence ID" value="QDM58710.1"/>
    <property type="molecule type" value="mRNA"/>
</dbReference>
<reference evidence="1" key="1">
    <citation type="submission" date="2019-01" db="EMBL/GenBank/DDBJ databases">
        <title>Full length cDNA of STR (Strictosidine Synthase) gene from Cinchona ledgeriana cell culture.</title>
        <authorList>
            <person name="Ratnadewi D."/>
            <person name="Fendiyanto M.H."/>
            <person name="Satrio R.D."/>
            <person name="Miftahudin M."/>
        </authorList>
    </citation>
    <scope>NUCLEOTIDE SEQUENCE</scope>
</reference>
<sequence>MSLSVIKDSIPRNPEGQKPLSFPRLLCCLAKLLRRGVPSGSAGNMATRTWALRGAVTPNMNTLTFCFYPHLTLTLEHFVSTHTLHEHLNILFLPTPNMNTLTFCFYPHLTLTLEHFVSTHTKHEHFNFLFQPTPNINTLTFCFYPHLTLPLDLFVSTQPKHEPLNFLFQPTPNITTLPFCSNPHKRLHLTLLLQTQQLGKRCSFLEQQDLRTPLALVCKEKKNGASCGGGGRHRKTLSVSGDSAQKGARVIRVIRWNNSVACCLWTKKRCSV</sequence>
<evidence type="ECO:0000313" key="1">
    <source>
        <dbReference type="EMBL" id="QDM58710.1"/>
    </source>
</evidence>